<dbReference type="Proteomes" id="UP000243975">
    <property type="component" value="Unassembled WGS sequence"/>
</dbReference>
<dbReference type="InterPro" id="IPR001929">
    <property type="entry name" value="Germin"/>
</dbReference>
<dbReference type="GO" id="GO:0004784">
    <property type="term" value="F:superoxide dismutase activity"/>
    <property type="evidence" value="ECO:0007669"/>
    <property type="project" value="UniProtKB-EC"/>
</dbReference>
<evidence type="ECO:0000313" key="18">
    <source>
        <dbReference type="EMBL" id="KVI05609.1"/>
    </source>
</evidence>
<dbReference type="AlphaFoldDB" id="A0A103YAN6"/>
<dbReference type="CDD" id="cd02241">
    <property type="entry name" value="cupin_OxOx"/>
    <property type="match status" value="1"/>
</dbReference>
<comment type="catalytic activity">
    <reaction evidence="9">
        <text>2 superoxide + 2 H(+) = H2O2 + O2</text>
        <dbReference type="Rhea" id="RHEA:20696"/>
        <dbReference type="ChEBI" id="CHEBI:15378"/>
        <dbReference type="ChEBI" id="CHEBI:15379"/>
        <dbReference type="ChEBI" id="CHEBI:16240"/>
        <dbReference type="ChEBI" id="CHEBI:18421"/>
        <dbReference type="EC" id="1.15.1.1"/>
    </reaction>
</comment>
<sequence>MGQVQLDKKGRNCTLFSIFCASTIDSPIKILQQEVEISTEKESYENLLSFSDPYGPPKADKIKRKPNHDPKKKPMKVIQVKSDPDPLQDYCIADTLFSQSFFVNGAPCINPADTAPSHFTTSALSKPGNTATNPLGFNVTVTNIRNLPGMNTLGLTMARVDIAGNGLVPPHTHPRASEVTILIKGSLLVGFVDTSNRLFTQQLREGDSFVFPQGLIHFLYNLDSKASALAISGLTSQNPGAQLASAATFTTKPNIPDEVLKKAFQINGQDVSRIRKNLGG</sequence>
<dbReference type="GO" id="GO:0010497">
    <property type="term" value="P:plasmodesmata-mediated intercellular transport"/>
    <property type="evidence" value="ECO:0007669"/>
    <property type="project" value="UniProtKB-ARBA"/>
</dbReference>
<evidence type="ECO:0000256" key="6">
    <source>
        <dbReference type="ARBA" id="ARBA00022729"/>
    </source>
</evidence>
<comment type="function">
    <text evidence="10">May interact with bacterial adhesins thereby protecting the reproductive tissues from microbial attack. Has no oxalate oxidase activity.</text>
</comment>
<dbReference type="PRINTS" id="PR00325">
    <property type="entry name" value="GERMIN"/>
</dbReference>
<evidence type="ECO:0000256" key="13">
    <source>
        <dbReference type="PIRSR" id="PIRSR601929-2"/>
    </source>
</evidence>
<evidence type="ECO:0000256" key="10">
    <source>
        <dbReference type="ARBA" id="ARBA00058969"/>
    </source>
</evidence>
<evidence type="ECO:0000256" key="12">
    <source>
        <dbReference type="PIRSR" id="PIRSR601929-1"/>
    </source>
</evidence>
<evidence type="ECO:0000256" key="2">
    <source>
        <dbReference type="ARBA" id="ARBA00007456"/>
    </source>
</evidence>
<dbReference type="Pfam" id="PF00190">
    <property type="entry name" value="Cupin_1"/>
    <property type="match status" value="1"/>
</dbReference>
<evidence type="ECO:0000256" key="8">
    <source>
        <dbReference type="ARBA" id="ARBA00023211"/>
    </source>
</evidence>
<feature type="domain" description="Cupin type-1" evidence="17">
    <location>
        <begin position="122"/>
        <end position="272"/>
    </location>
</feature>
<dbReference type="InterPro" id="IPR011051">
    <property type="entry name" value="RmlC_Cupin_sf"/>
</dbReference>
<keyword evidence="5 12" id="KW-0479">Metal-binding</keyword>
<feature type="binding site" evidence="13">
    <location>
        <position position="171"/>
    </location>
    <ligand>
        <name>Mn(2+)</name>
        <dbReference type="ChEBI" id="CHEBI:29035"/>
    </ligand>
</feature>
<dbReference type="Gramene" id="KVI05609">
    <property type="protein sequence ID" value="KVI05609"/>
    <property type="gene ID" value="Ccrd_016065"/>
</dbReference>
<dbReference type="GO" id="GO:0009506">
    <property type="term" value="C:plasmodesma"/>
    <property type="evidence" value="ECO:0007669"/>
    <property type="project" value="UniProtKB-ARBA"/>
</dbReference>
<evidence type="ECO:0000256" key="9">
    <source>
        <dbReference type="ARBA" id="ARBA00049204"/>
    </source>
</evidence>
<feature type="binding site" evidence="12">
    <location>
        <position position="178"/>
    </location>
    <ligand>
        <name>oxalate</name>
        <dbReference type="ChEBI" id="CHEBI:30623"/>
    </ligand>
</feature>
<gene>
    <name evidence="18" type="ORF">Ccrd_016065</name>
</gene>
<dbReference type="InterPro" id="IPR006045">
    <property type="entry name" value="Cupin_1"/>
</dbReference>
<evidence type="ECO:0000256" key="1">
    <source>
        <dbReference type="ARBA" id="ARBA00004271"/>
    </source>
</evidence>
<feature type="binding site" evidence="13">
    <location>
        <position position="217"/>
    </location>
    <ligand>
        <name>Mn(2+)</name>
        <dbReference type="ChEBI" id="CHEBI:29035"/>
    </ligand>
</feature>
<evidence type="ECO:0000256" key="5">
    <source>
        <dbReference type="ARBA" id="ARBA00022723"/>
    </source>
</evidence>
<dbReference type="InterPro" id="IPR019780">
    <property type="entry name" value="Germin_Mn-BS"/>
</dbReference>
<keyword evidence="19" id="KW-1185">Reference proteome</keyword>
<dbReference type="GO" id="GO:2000280">
    <property type="term" value="P:regulation of root development"/>
    <property type="evidence" value="ECO:0007669"/>
    <property type="project" value="UniProtKB-ARBA"/>
</dbReference>
<dbReference type="PANTHER" id="PTHR31238">
    <property type="entry name" value="GERMIN-LIKE PROTEIN SUBFAMILY 3 MEMBER 3"/>
    <property type="match status" value="1"/>
</dbReference>
<keyword evidence="4 15" id="KW-0964">Secreted</keyword>
<feature type="binding site" evidence="12">
    <location>
        <position position="173"/>
    </location>
    <ligand>
        <name>oxalate</name>
        <dbReference type="ChEBI" id="CHEBI:30623"/>
    </ligand>
</feature>
<name>A0A103YAN6_CYNCS</name>
<keyword evidence="6" id="KW-0732">Signal</keyword>
<evidence type="ECO:0000256" key="7">
    <source>
        <dbReference type="ARBA" id="ARBA00023157"/>
    </source>
</evidence>
<evidence type="ECO:0000256" key="4">
    <source>
        <dbReference type="ARBA" id="ARBA00022525"/>
    </source>
</evidence>
<keyword evidence="7 14" id="KW-1015">Disulfide bond</keyword>
<dbReference type="FunFam" id="2.60.120.10:FF:000025">
    <property type="entry name" value="germin-like protein subfamily 2 member 1"/>
    <property type="match status" value="1"/>
</dbReference>
<evidence type="ECO:0000256" key="15">
    <source>
        <dbReference type="RuleBase" id="RU366015"/>
    </source>
</evidence>
<proteinExistence type="inferred from homology"/>
<dbReference type="InterPro" id="IPR014710">
    <property type="entry name" value="RmlC-like_jellyroll"/>
</dbReference>
<evidence type="ECO:0000256" key="3">
    <source>
        <dbReference type="ARBA" id="ARBA00022523"/>
    </source>
</evidence>
<evidence type="ECO:0000256" key="16">
    <source>
        <dbReference type="SAM" id="MobiDB-lite"/>
    </source>
</evidence>
<reference evidence="18 19" key="1">
    <citation type="journal article" date="2016" name="Sci. Rep.">
        <title>The genome sequence of the outbreeding globe artichoke constructed de novo incorporating a phase-aware low-pass sequencing strategy of F1 progeny.</title>
        <authorList>
            <person name="Scaglione D."/>
            <person name="Reyes-Chin-Wo S."/>
            <person name="Acquadro A."/>
            <person name="Froenicke L."/>
            <person name="Portis E."/>
            <person name="Beitel C."/>
            <person name="Tirone M."/>
            <person name="Mauro R."/>
            <person name="Lo Monaco A."/>
            <person name="Mauromicale G."/>
            <person name="Faccioli P."/>
            <person name="Cattivelli L."/>
            <person name="Rieseberg L."/>
            <person name="Michelmore R."/>
            <person name="Lanteri S."/>
        </authorList>
    </citation>
    <scope>NUCLEOTIDE SEQUENCE [LARGE SCALE GENOMIC DNA]</scope>
    <source>
        <strain evidence="18">2C</strain>
    </source>
</reference>
<dbReference type="GO" id="GO:0030145">
    <property type="term" value="F:manganese ion binding"/>
    <property type="evidence" value="ECO:0007669"/>
    <property type="project" value="UniProtKB-UniRule"/>
</dbReference>
<accession>A0A103YAN6</accession>
<feature type="binding site" evidence="13">
    <location>
        <position position="178"/>
    </location>
    <ligand>
        <name>Mn(2+)</name>
        <dbReference type="ChEBI" id="CHEBI:29035"/>
    </ligand>
</feature>
<feature type="compositionally biased region" description="Basic residues" evidence="16">
    <location>
        <begin position="61"/>
        <end position="75"/>
    </location>
</feature>
<protein>
    <recommendedName>
        <fullName evidence="15">Germin-like protein</fullName>
    </recommendedName>
</protein>
<keyword evidence="3 15" id="KW-0052">Apoplast</keyword>
<evidence type="ECO:0000256" key="14">
    <source>
        <dbReference type="PIRSR" id="PIRSR601929-3"/>
    </source>
</evidence>
<organism evidence="18 19">
    <name type="scientific">Cynara cardunculus var. scolymus</name>
    <name type="common">Globe artichoke</name>
    <name type="synonym">Cynara scolymus</name>
    <dbReference type="NCBI Taxonomy" id="59895"/>
    <lineage>
        <taxon>Eukaryota</taxon>
        <taxon>Viridiplantae</taxon>
        <taxon>Streptophyta</taxon>
        <taxon>Embryophyta</taxon>
        <taxon>Tracheophyta</taxon>
        <taxon>Spermatophyta</taxon>
        <taxon>Magnoliopsida</taxon>
        <taxon>eudicotyledons</taxon>
        <taxon>Gunneridae</taxon>
        <taxon>Pentapetalae</taxon>
        <taxon>asterids</taxon>
        <taxon>campanulids</taxon>
        <taxon>Asterales</taxon>
        <taxon>Asteraceae</taxon>
        <taxon>Carduoideae</taxon>
        <taxon>Cardueae</taxon>
        <taxon>Carduinae</taxon>
        <taxon>Cynara</taxon>
    </lineage>
</organism>
<dbReference type="Gene3D" id="2.60.120.10">
    <property type="entry name" value="Jelly Rolls"/>
    <property type="match status" value="1"/>
</dbReference>
<dbReference type="PROSITE" id="PS00725">
    <property type="entry name" value="GERMIN"/>
    <property type="match status" value="1"/>
</dbReference>
<dbReference type="EMBL" id="LEKV01001867">
    <property type="protein sequence ID" value="KVI05609.1"/>
    <property type="molecule type" value="Genomic_DNA"/>
</dbReference>
<evidence type="ECO:0000313" key="19">
    <source>
        <dbReference type="Proteomes" id="UP000243975"/>
    </source>
</evidence>
<evidence type="ECO:0000256" key="11">
    <source>
        <dbReference type="ARBA" id="ARBA00064720"/>
    </source>
</evidence>
<keyword evidence="8 12" id="KW-0464">Manganese</keyword>
<comment type="similarity">
    <text evidence="2 15">Belongs to the germin family.</text>
</comment>
<evidence type="ECO:0000259" key="17">
    <source>
        <dbReference type="SMART" id="SM00835"/>
    </source>
</evidence>
<comment type="caution">
    <text evidence="18">The sequence shown here is derived from an EMBL/GenBank/DDBJ whole genome shotgun (WGS) entry which is preliminary data.</text>
</comment>
<comment type="subunit">
    <text evidence="11">Monomer. In the absence of manganese, it forms tetrameric and pentameric forms which show superoxide dismutase activity.</text>
</comment>
<dbReference type="SUPFAM" id="SSF51182">
    <property type="entry name" value="RmlC-like cupins"/>
    <property type="match status" value="1"/>
</dbReference>
<dbReference type="GO" id="GO:0048046">
    <property type="term" value="C:apoplast"/>
    <property type="evidence" value="ECO:0007669"/>
    <property type="project" value="UniProtKB-SubCell"/>
</dbReference>
<feature type="region of interest" description="Disordered" evidence="16">
    <location>
        <begin position="49"/>
        <end position="77"/>
    </location>
</feature>
<feature type="binding site" evidence="13">
    <location>
        <position position="173"/>
    </location>
    <ligand>
        <name>Mn(2+)</name>
        <dbReference type="ChEBI" id="CHEBI:29035"/>
    </ligand>
</feature>
<feature type="disulfide bond" evidence="14">
    <location>
        <begin position="91"/>
        <end position="108"/>
    </location>
</feature>
<dbReference type="SMART" id="SM00835">
    <property type="entry name" value="Cupin_1"/>
    <property type="match status" value="1"/>
</dbReference>
<comment type="subcellular location">
    <subcellularLocation>
        <location evidence="1 15">Secreted</location>
        <location evidence="1 15">Extracellular space</location>
        <location evidence="1 15">Apoplast</location>
    </subcellularLocation>
</comment>
<dbReference type="OMA" id="TMGRIDF"/>